<dbReference type="Proteomes" id="UP000007431">
    <property type="component" value="Unassembled WGS sequence"/>
</dbReference>
<dbReference type="KEGG" id="scm:SCHCO_01211887"/>
<feature type="region of interest" description="Disordered" evidence="1">
    <location>
        <begin position="1"/>
        <end position="29"/>
    </location>
</feature>
<keyword evidence="3" id="KW-1185">Reference proteome</keyword>
<protein>
    <submittedName>
        <fullName evidence="2">Uncharacterized protein</fullName>
    </submittedName>
</protein>
<dbReference type="HOGENOM" id="CLU_1620015_0_0_1"/>
<name>D8Q2G6_SCHCM</name>
<organism evidence="3">
    <name type="scientific">Schizophyllum commune (strain H4-8 / FGSC 9210)</name>
    <name type="common">Split gill fungus</name>
    <dbReference type="NCBI Taxonomy" id="578458"/>
    <lineage>
        <taxon>Eukaryota</taxon>
        <taxon>Fungi</taxon>
        <taxon>Dikarya</taxon>
        <taxon>Basidiomycota</taxon>
        <taxon>Agaricomycotina</taxon>
        <taxon>Agaricomycetes</taxon>
        <taxon>Agaricomycetidae</taxon>
        <taxon>Agaricales</taxon>
        <taxon>Schizophyllaceae</taxon>
        <taxon>Schizophyllum</taxon>
    </lineage>
</organism>
<dbReference type="AlphaFoldDB" id="D8Q2G6"/>
<reference evidence="2 3" key="1">
    <citation type="journal article" date="2010" name="Nat. Biotechnol.">
        <title>Genome sequence of the model mushroom Schizophyllum commune.</title>
        <authorList>
            <person name="Ohm R.A."/>
            <person name="de Jong J.F."/>
            <person name="Lugones L.G."/>
            <person name="Aerts A."/>
            <person name="Kothe E."/>
            <person name="Stajich J.E."/>
            <person name="de Vries R.P."/>
            <person name="Record E."/>
            <person name="Levasseur A."/>
            <person name="Baker S.E."/>
            <person name="Bartholomew K.A."/>
            <person name="Coutinho P.M."/>
            <person name="Erdmann S."/>
            <person name="Fowler T.J."/>
            <person name="Gathman A.C."/>
            <person name="Lombard V."/>
            <person name="Henrissat B."/>
            <person name="Knabe N."/>
            <person name="Kuees U."/>
            <person name="Lilly W.W."/>
            <person name="Lindquist E."/>
            <person name="Lucas S."/>
            <person name="Magnuson J.K."/>
            <person name="Piumi F."/>
            <person name="Raudaskoski M."/>
            <person name="Salamov A."/>
            <person name="Schmutz J."/>
            <person name="Schwarze F.W.M.R."/>
            <person name="vanKuyk P.A."/>
            <person name="Horton J.S."/>
            <person name="Grigoriev I.V."/>
            <person name="Woesten H.A.B."/>
        </authorList>
    </citation>
    <scope>NUCLEOTIDE SEQUENCE [LARGE SCALE GENOMIC DNA]</scope>
    <source>
        <strain evidence="3">H4-8 / FGSC 9210</strain>
    </source>
</reference>
<dbReference type="InParanoid" id="D8Q2G6"/>
<evidence type="ECO:0000256" key="1">
    <source>
        <dbReference type="SAM" id="MobiDB-lite"/>
    </source>
</evidence>
<accession>D8Q2G6</accession>
<sequence>MSSPSEPSDMPPEPKPVRTHSIRRKPVPDYDSVVSVETVDWMRRMVETCYCPPCIARTAEYEYQDVLAIRKAAGFLDAAKVEPDDPSRPKPVRTNSIRRKPVPKWDLADFENTPTPKSEPLPNIEEIRATCECRPCVGWRIDRAVEAEMASYKAAEEDAQNVSE</sequence>
<dbReference type="VEuPathDB" id="FungiDB:SCHCODRAFT_01211887"/>
<dbReference type="GeneID" id="9592841"/>
<dbReference type="OrthoDB" id="10291818at2759"/>
<feature type="compositionally biased region" description="Basic and acidic residues" evidence="1">
    <location>
        <begin position="79"/>
        <end position="88"/>
    </location>
</feature>
<proteinExistence type="predicted"/>
<feature type="region of interest" description="Disordered" evidence="1">
    <location>
        <begin position="79"/>
        <end position="121"/>
    </location>
</feature>
<gene>
    <name evidence="2" type="ORF">SCHCODRAFT_108596</name>
</gene>
<dbReference type="EMBL" id="GL377305">
    <property type="protein sequence ID" value="EFI98116.1"/>
    <property type="molecule type" value="Genomic_DNA"/>
</dbReference>
<evidence type="ECO:0000313" key="3">
    <source>
        <dbReference type="Proteomes" id="UP000007431"/>
    </source>
</evidence>
<evidence type="ECO:0000313" key="2">
    <source>
        <dbReference type="EMBL" id="EFI98116.1"/>
    </source>
</evidence>
<feature type="non-terminal residue" evidence="2">
    <location>
        <position position="164"/>
    </location>
</feature>